<dbReference type="AlphaFoldDB" id="A0AAP3GUY7"/>
<name>A0AAP3GUY7_9LACO</name>
<evidence type="ECO:0000313" key="2">
    <source>
        <dbReference type="Proteomes" id="UP001213015"/>
    </source>
</evidence>
<comment type="caution">
    <text evidence="1">The sequence shown here is derived from an EMBL/GenBank/DDBJ whole genome shotgun (WGS) entry which is preliminary data.</text>
</comment>
<gene>
    <name evidence="1" type="ORF">L2422_00565</name>
</gene>
<reference evidence="1" key="1">
    <citation type="submission" date="2022-01" db="EMBL/GenBank/DDBJ databases">
        <title>VMRC isolate genome collection.</title>
        <authorList>
            <person name="France M."/>
            <person name="Rutt L."/>
            <person name="Humphrys M."/>
            <person name="Ravel J."/>
        </authorList>
    </citation>
    <scope>NUCLEOTIDE SEQUENCE</scope>
    <source>
        <strain evidence="1">C0127B5</strain>
    </source>
</reference>
<dbReference type="Proteomes" id="UP001213015">
    <property type="component" value="Unassembled WGS sequence"/>
</dbReference>
<proteinExistence type="predicted"/>
<protein>
    <submittedName>
        <fullName evidence="1">Uncharacterized protein</fullName>
    </submittedName>
</protein>
<organism evidence="1 2">
    <name type="scientific">Lactobacillus mulieris</name>
    <dbReference type="NCBI Taxonomy" id="2508708"/>
    <lineage>
        <taxon>Bacteria</taxon>
        <taxon>Bacillati</taxon>
        <taxon>Bacillota</taxon>
        <taxon>Bacilli</taxon>
        <taxon>Lactobacillales</taxon>
        <taxon>Lactobacillaceae</taxon>
        <taxon>Lactobacillus</taxon>
    </lineage>
</organism>
<evidence type="ECO:0000313" key="1">
    <source>
        <dbReference type="EMBL" id="MCZ3844015.1"/>
    </source>
</evidence>
<dbReference type="EMBL" id="JAKHLF010000001">
    <property type="protein sequence ID" value="MCZ3844015.1"/>
    <property type="molecule type" value="Genomic_DNA"/>
</dbReference>
<sequence>MKNLQLIGKNLVTKTFNLFEDIFAYDQDQLSIIGQKQHYILANLSYALLHRSYILLTLKDNTNIIGKIIKVVPNNKIIVKNADTNAINIVNITDIFRTDIA</sequence>
<dbReference type="RefSeq" id="WP_006586925.1">
    <property type="nucleotide sequence ID" value="NZ_CABMGH010000061.1"/>
</dbReference>
<dbReference type="GeneID" id="97459751"/>
<accession>A0AAP3GUY7</accession>